<feature type="transmembrane region" description="Helical" evidence="7">
    <location>
        <begin position="56"/>
        <end position="80"/>
    </location>
</feature>
<evidence type="ECO:0000256" key="3">
    <source>
        <dbReference type="ARBA" id="ARBA00022692"/>
    </source>
</evidence>
<feature type="domain" description="Major facilitator superfamily (MFS) profile" evidence="8">
    <location>
        <begin position="1"/>
        <end position="150"/>
    </location>
</feature>
<feature type="transmembrane region" description="Helical" evidence="7">
    <location>
        <begin position="243"/>
        <end position="265"/>
    </location>
</feature>
<dbReference type="EMBL" id="CATQJA010002631">
    <property type="protein sequence ID" value="CAJ0574586.1"/>
    <property type="molecule type" value="Genomic_DNA"/>
</dbReference>
<reference evidence="9" key="1">
    <citation type="submission" date="2023-06" db="EMBL/GenBank/DDBJ databases">
        <authorList>
            <person name="Delattre M."/>
        </authorList>
    </citation>
    <scope>NUCLEOTIDE SEQUENCE</scope>
    <source>
        <strain evidence="9">AF72</strain>
    </source>
</reference>
<evidence type="ECO:0000256" key="6">
    <source>
        <dbReference type="ARBA" id="ARBA00024338"/>
    </source>
</evidence>
<evidence type="ECO:0000259" key="8">
    <source>
        <dbReference type="PROSITE" id="PS50850"/>
    </source>
</evidence>
<keyword evidence="5 7" id="KW-0472">Membrane</keyword>
<evidence type="ECO:0000313" key="10">
    <source>
        <dbReference type="Proteomes" id="UP001177023"/>
    </source>
</evidence>
<feature type="transmembrane region" description="Helical" evidence="7">
    <location>
        <begin position="92"/>
        <end position="111"/>
    </location>
</feature>
<dbReference type="PROSITE" id="PS50850">
    <property type="entry name" value="MFS"/>
    <property type="match status" value="1"/>
</dbReference>
<sequence>MAGLLQTVFIIFSMLFSPACGYLGDRYNRKWIMVAGILVWVMAVFASTFVPADKFWLFLLMRGIVGVGEASYAVVSPSLIGDLYSGKTRSRMLMLFYFAIPFGSGIGYVIGAQLSAAFGRWEWGMRLTPFFGAICVILIVLFVFEPERGLADEGAKAEKTLAEHTLSVVEPPEEGGNLLGYLNDLKTLVKNPTYLFSTFGYTALVFVTGTLSWWVPTAMSHAKAHELGLNSTDSLADTYKKDIALKFGTVTIAGGIVGVCAGSLLSELLRTGRLCFRLCRTARADPIISDKFLGCFLWSEFDGMAAMDAYNVLPEAQRRGVGRGLWDYTMVRSVPPNLTRAMRAIPEHLERYLKLGWPHRGPVQYEMYCSPAELKATCSSVLAMCQASGSGEFVEIQRLDKKARLHVHFTDTTTGFYTMLPLLEKCTQRRREFYATTLYDRPYRNPVDTDLVYVIHDNFLHFDM</sequence>
<dbReference type="PANTHER" id="PTHR23505">
    <property type="entry name" value="SPINSTER"/>
    <property type="match status" value="1"/>
</dbReference>
<evidence type="ECO:0000256" key="7">
    <source>
        <dbReference type="SAM" id="Phobius"/>
    </source>
</evidence>
<comment type="similarity">
    <text evidence="6">Belongs to the major facilitator superfamily. Spinster (TC 2.A.1.49) family.</text>
</comment>
<dbReference type="GO" id="GO:0022857">
    <property type="term" value="F:transmembrane transporter activity"/>
    <property type="evidence" value="ECO:0007669"/>
    <property type="project" value="InterPro"/>
</dbReference>
<feature type="transmembrane region" description="Helical" evidence="7">
    <location>
        <begin position="6"/>
        <end position="24"/>
    </location>
</feature>
<feature type="transmembrane region" description="Helical" evidence="7">
    <location>
        <begin position="31"/>
        <end position="50"/>
    </location>
</feature>
<dbReference type="InterPro" id="IPR016181">
    <property type="entry name" value="Acyl_CoA_acyltransferase"/>
</dbReference>
<evidence type="ECO:0000256" key="4">
    <source>
        <dbReference type="ARBA" id="ARBA00022989"/>
    </source>
</evidence>
<dbReference type="AlphaFoldDB" id="A0AA36CVB1"/>
<evidence type="ECO:0000256" key="5">
    <source>
        <dbReference type="ARBA" id="ARBA00023136"/>
    </source>
</evidence>
<evidence type="ECO:0000256" key="1">
    <source>
        <dbReference type="ARBA" id="ARBA00004141"/>
    </source>
</evidence>
<comment type="subcellular location">
    <subcellularLocation>
        <location evidence="1">Membrane</location>
        <topology evidence="1">Multi-pass membrane protein</topology>
    </subcellularLocation>
</comment>
<dbReference type="InterPro" id="IPR044770">
    <property type="entry name" value="MFS_spinster-like"/>
</dbReference>
<keyword evidence="3 7" id="KW-0812">Transmembrane</keyword>
<feature type="transmembrane region" description="Helical" evidence="7">
    <location>
        <begin position="123"/>
        <end position="144"/>
    </location>
</feature>
<feature type="transmembrane region" description="Helical" evidence="7">
    <location>
        <begin position="194"/>
        <end position="215"/>
    </location>
</feature>
<keyword evidence="4 7" id="KW-1133">Transmembrane helix</keyword>
<dbReference type="InterPro" id="IPR020846">
    <property type="entry name" value="MFS_dom"/>
</dbReference>
<comment type="caution">
    <text evidence="9">The sequence shown here is derived from an EMBL/GenBank/DDBJ whole genome shotgun (WGS) entry which is preliminary data.</text>
</comment>
<dbReference type="Proteomes" id="UP001177023">
    <property type="component" value="Unassembled WGS sequence"/>
</dbReference>
<proteinExistence type="inferred from homology"/>
<dbReference type="CDD" id="cd17328">
    <property type="entry name" value="MFS_spinster_like"/>
    <property type="match status" value="1"/>
</dbReference>
<name>A0AA36CVB1_9BILA</name>
<protein>
    <recommendedName>
        <fullName evidence="8">Major facilitator superfamily (MFS) profile domain-containing protein</fullName>
    </recommendedName>
</protein>
<dbReference type="GO" id="GO:0016020">
    <property type="term" value="C:membrane"/>
    <property type="evidence" value="ECO:0007669"/>
    <property type="project" value="UniProtKB-SubCell"/>
</dbReference>
<keyword evidence="10" id="KW-1185">Reference proteome</keyword>
<evidence type="ECO:0000256" key="2">
    <source>
        <dbReference type="ARBA" id="ARBA00022448"/>
    </source>
</evidence>
<organism evidence="9 10">
    <name type="scientific">Mesorhabditis spiculigera</name>
    <dbReference type="NCBI Taxonomy" id="96644"/>
    <lineage>
        <taxon>Eukaryota</taxon>
        <taxon>Metazoa</taxon>
        <taxon>Ecdysozoa</taxon>
        <taxon>Nematoda</taxon>
        <taxon>Chromadorea</taxon>
        <taxon>Rhabditida</taxon>
        <taxon>Rhabditina</taxon>
        <taxon>Rhabditomorpha</taxon>
        <taxon>Rhabditoidea</taxon>
        <taxon>Rhabditidae</taxon>
        <taxon>Mesorhabditinae</taxon>
        <taxon>Mesorhabditis</taxon>
    </lineage>
</organism>
<accession>A0AA36CVB1</accession>
<dbReference type="SUPFAM" id="SSF55729">
    <property type="entry name" value="Acyl-CoA N-acyltransferases (Nat)"/>
    <property type="match status" value="1"/>
</dbReference>
<dbReference type="Pfam" id="PF07690">
    <property type="entry name" value="MFS_1"/>
    <property type="match status" value="1"/>
</dbReference>
<dbReference type="Gene3D" id="1.20.1250.20">
    <property type="entry name" value="MFS general substrate transporter like domains"/>
    <property type="match status" value="1"/>
</dbReference>
<keyword evidence="2" id="KW-0813">Transport</keyword>
<evidence type="ECO:0000313" key="9">
    <source>
        <dbReference type="EMBL" id="CAJ0574586.1"/>
    </source>
</evidence>
<dbReference type="PANTHER" id="PTHR23505:SF79">
    <property type="entry name" value="PROTEIN SPINSTER"/>
    <property type="match status" value="1"/>
</dbReference>
<dbReference type="InterPro" id="IPR036259">
    <property type="entry name" value="MFS_trans_sf"/>
</dbReference>
<gene>
    <name evidence="9" type="ORF">MSPICULIGERA_LOCUS12918</name>
</gene>
<dbReference type="InterPro" id="IPR011701">
    <property type="entry name" value="MFS"/>
</dbReference>
<dbReference type="SUPFAM" id="SSF103473">
    <property type="entry name" value="MFS general substrate transporter"/>
    <property type="match status" value="1"/>
</dbReference>
<feature type="non-terminal residue" evidence="9">
    <location>
        <position position="464"/>
    </location>
</feature>